<dbReference type="InterPro" id="IPR011006">
    <property type="entry name" value="CheY-like_superfamily"/>
</dbReference>
<evidence type="ECO:0000313" key="1">
    <source>
        <dbReference type="EMBL" id="WZF87532.1"/>
    </source>
</evidence>
<sequence length="247" mass="26396">MNPIPQPLTNKPPRTPSPLVAVMVDQKTGLSFLEQLAGYSCIEPDLQALRTTPFTLAIFDIATLAKCEDEVRGIRHSARPFPVPILLLVSDDDLPQAGHFIGDLADDVIRVPVSAVELTARIECLIRLTRLAGGCRPNTEPVTGEPAGDSRVLQALIACNDRVIHACNEQEILSDVCKSLTREGGYPFAWVGTTHGERGGTIKPVAVSGVVLSQQGASAVGALDTRPMEHTFGSGRRFLKTPNADAG</sequence>
<name>A0ABZ2VYU8_9GAMM</name>
<organism evidence="1 2">
    <name type="scientific">Marinobacter metalliresistant</name>
    <dbReference type="NCBI Taxonomy" id="2961995"/>
    <lineage>
        <taxon>Bacteria</taxon>
        <taxon>Pseudomonadati</taxon>
        <taxon>Pseudomonadota</taxon>
        <taxon>Gammaproteobacteria</taxon>
        <taxon>Pseudomonadales</taxon>
        <taxon>Marinobacteraceae</taxon>
        <taxon>Marinobacter</taxon>
    </lineage>
</organism>
<evidence type="ECO:0008006" key="3">
    <source>
        <dbReference type="Google" id="ProtNLM"/>
    </source>
</evidence>
<gene>
    <name evidence="1" type="ORF">NLK58_14420</name>
</gene>
<accession>A0ABZ2VYU8</accession>
<evidence type="ECO:0000313" key="2">
    <source>
        <dbReference type="Proteomes" id="UP001475781"/>
    </source>
</evidence>
<dbReference type="Proteomes" id="UP001475781">
    <property type="component" value="Chromosome"/>
</dbReference>
<proteinExistence type="predicted"/>
<keyword evidence="2" id="KW-1185">Reference proteome</keyword>
<reference evidence="1 2" key="1">
    <citation type="submission" date="2022-07" db="EMBL/GenBank/DDBJ databases">
        <title>A copper resistant bacterium isolated from sediment samples of deep sea hydrothermal areas.</title>
        <authorList>
            <person name="Zeng X."/>
        </authorList>
    </citation>
    <scope>NUCLEOTIDE SEQUENCE [LARGE SCALE GENOMIC DNA]</scope>
    <source>
        <strain evidence="2">CuT 6</strain>
    </source>
</reference>
<protein>
    <recommendedName>
        <fullName evidence="3">Response regulatory domain-containing protein</fullName>
    </recommendedName>
</protein>
<dbReference type="RefSeq" id="WP_162893740.1">
    <property type="nucleotide sequence ID" value="NZ_CP101118.1"/>
</dbReference>
<dbReference type="EMBL" id="CP101118">
    <property type="protein sequence ID" value="WZF87532.1"/>
    <property type="molecule type" value="Genomic_DNA"/>
</dbReference>
<dbReference type="SUPFAM" id="SSF52172">
    <property type="entry name" value="CheY-like"/>
    <property type="match status" value="1"/>
</dbReference>